<feature type="chain" id="PRO_5041422852" evidence="1">
    <location>
        <begin position="24"/>
        <end position="322"/>
    </location>
</feature>
<name>A0AA48H461_9BACT</name>
<reference evidence="3" key="1">
    <citation type="journal article" date="2023" name="Int. J. Syst. Evol. Microbiol.">
        <title>Mesoterricola silvestris gen. nov., sp. nov., Mesoterricola sediminis sp. nov., Geothrix oryzae sp. nov., Geothrix edaphica sp. nov., Geothrix rubra sp. nov., and Geothrix limicola sp. nov., six novel members of Acidobacteriota isolated from soils.</title>
        <authorList>
            <person name="Itoh H."/>
            <person name="Sugisawa Y."/>
            <person name="Mise K."/>
            <person name="Xu Z."/>
            <person name="Kuniyasu M."/>
            <person name="Ushijima N."/>
            <person name="Kawano K."/>
            <person name="Kobayashi E."/>
            <person name="Shiratori Y."/>
            <person name="Masuda Y."/>
            <person name="Senoo K."/>
        </authorList>
    </citation>
    <scope>NUCLEOTIDE SEQUENCE [LARGE SCALE GENOMIC DNA]</scope>
    <source>
        <strain evidence="3">W79</strain>
    </source>
</reference>
<dbReference type="AlphaFoldDB" id="A0AA48H461"/>
<dbReference type="EMBL" id="AP027080">
    <property type="protein sequence ID" value="BDU71538.1"/>
    <property type="molecule type" value="Genomic_DNA"/>
</dbReference>
<organism evidence="2 3">
    <name type="scientific">Mesoterricola silvestris</name>
    <dbReference type="NCBI Taxonomy" id="2927979"/>
    <lineage>
        <taxon>Bacteria</taxon>
        <taxon>Pseudomonadati</taxon>
        <taxon>Acidobacteriota</taxon>
        <taxon>Holophagae</taxon>
        <taxon>Holophagales</taxon>
        <taxon>Holophagaceae</taxon>
        <taxon>Mesoterricola</taxon>
    </lineage>
</organism>
<dbReference type="RefSeq" id="WP_316414428.1">
    <property type="nucleotide sequence ID" value="NZ_AP027080.1"/>
</dbReference>
<protein>
    <submittedName>
        <fullName evidence="2">Uncharacterized protein</fullName>
    </submittedName>
</protein>
<evidence type="ECO:0000313" key="2">
    <source>
        <dbReference type="EMBL" id="BDU71538.1"/>
    </source>
</evidence>
<gene>
    <name evidence="2" type="ORF">METEAL_07120</name>
</gene>
<dbReference type="KEGG" id="msil:METEAL_07120"/>
<accession>A0AA48H461</accession>
<sequence length="322" mass="33590">MFSRLSASTLALSMLVVGSPATATPASFAETTDFSKEPKGLLNVKFNLHAKMQPTPKGTACDWVFLDPAFDLAGLKQAGLTLTVAEFAAHEGMSNDIAGLTQNPVVDTFRRALGTMGIRTRMPAGGVVAQDGTPMAQLAALSRGGGAPSQAPTRQFGMAMLLKANPAALDQMVNQRLTADAAGNQADKDRYEADKAKLSLEEAAQQAQTRQEARKAAIRAELLGEAPAPAPTKPVAPVAEVPPDQRPGYQLIIYVLADKGTHGALVLTGLNNNSTTTEFLLRDGHPVLAGRHRALKVTLIGSGNASGAKCGDALATAFLAQP</sequence>
<keyword evidence="3" id="KW-1185">Reference proteome</keyword>
<proteinExistence type="predicted"/>
<feature type="signal peptide" evidence="1">
    <location>
        <begin position="1"/>
        <end position="23"/>
    </location>
</feature>
<keyword evidence="1" id="KW-0732">Signal</keyword>
<evidence type="ECO:0000256" key="1">
    <source>
        <dbReference type="SAM" id="SignalP"/>
    </source>
</evidence>
<dbReference type="Proteomes" id="UP001238179">
    <property type="component" value="Chromosome"/>
</dbReference>
<evidence type="ECO:0000313" key="3">
    <source>
        <dbReference type="Proteomes" id="UP001238179"/>
    </source>
</evidence>